<dbReference type="PANTHER" id="PTHR28008">
    <property type="entry name" value="DOMAIN PROTEIN, PUTATIVE (AFU_ORTHOLOGUE AFUA_3G10980)-RELATED"/>
    <property type="match status" value="1"/>
</dbReference>
<sequence>MPRLGNDTPSPSFSARLSRATRRAVRAGMRSYSFKLAKGINTPIRFRPWFLGATTVVMLILGLLGFTNIPHAFSINDKVLHFVCFTIATGVFYFIFDVDEDARRIWIWRNAALITTGILCFFLGGIVSEIVQSLLPYKTFQLGDVIANLLGSSLGLVDLPVSVSYNLEKYYRRRREIARLYQPLDQLPEDMPSDDDEPMLPMYQSSSQAQPSSAKKARLGNVWDSREDVFGIGDDDDDDDDEDQGGEPERKTGTSNTQRAVRFS</sequence>
<organism evidence="3 4">
    <name type="scientific">Botryobasidium botryosum (strain FD-172 SS1)</name>
    <dbReference type="NCBI Taxonomy" id="930990"/>
    <lineage>
        <taxon>Eukaryota</taxon>
        <taxon>Fungi</taxon>
        <taxon>Dikarya</taxon>
        <taxon>Basidiomycota</taxon>
        <taxon>Agaricomycotina</taxon>
        <taxon>Agaricomycetes</taxon>
        <taxon>Cantharellales</taxon>
        <taxon>Botryobasidiaceae</taxon>
        <taxon>Botryobasidium</taxon>
    </lineage>
</organism>
<dbReference type="AlphaFoldDB" id="A0A067MEQ3"/>
<evidence type="ECO:0000313" key="3">
    <source>
        <dbReference type="EMBL" id="KDQ10071.1"/>
    </source>
</evidence>
<dbReference type="EMBL" id="KL198071">
    <property type="protein sequence ID" value="KDQ10071.1"/>
    <property type="molecule type" value="Genomic_DNA"/>
</dbReference>
<feature type="compositionally biased region" description="Acidic residues" evidence="1">
    <location>
        <begin position="233"/>
        <end position="246"/>
    </location>
</feature>
<dbReference type="HOGENOM" id="CLU_062280_1_0_1"/>
<reference evidence="4" key="1">
    <citation type="journal article" date="2014" name="Proc. Natl. Acad. Sci. U.S.A.">
        <title>Extensive sampling of basidiomycete genomes demonstrates inadequacy of the white-rot/brown-rot paradigm for wood decay fungi.</title>
        <authorList>
            <person name="Riley R."/>
            <person name="Salamov A.A."/>
            <person name="Brown D.W."/>
            <person name="Nagy L.G."/>
            <person name="Floudas D."/>
            <person name="Held B.W."/>
            <person name="Levasseur A."/>
            <person name="Lombard V."/>
            <person name="Morin E."/>
            <person name="Otillar R."/>
            <person name="Lindquist E.A."/>
            <person name="Sun H."/>
            <person name="LaButti K.M."/>
            <person name="Schmutz J."/>
            <person name="Jabbour D."/>
            <person name="Luo H."/>
            <person name="Baker S.E."/>
            <person name="Pisabarro A.G."/>
            <person name="Walton J.D."/>
            <person name="Blanchette R.A."/>
            <person name="Henrissat B."/>
            <person name="Martin F."/>
            <person name="Cullen D."/>
            <person name="Hibbett D.S."/>
            <person name="Grigoriev I.V."/>
        </authorList>
    </citation>
    <scope>NUCLEOTIDE SEQUENCE [LARGE SCALE GENOMIC DNA]</scope>
    <source>
        <strain evidence="4">FD-172 SS1</strain>
    </source>
</reference>
<keyword evidence="2" id="KW-1133">Transmembrane helix</keyword>
<feature type="transmembrane region" description="Helical" evidence="2">
    <location>
        <begin position="79"/>
        <end position="96"/>
    </location>
</feature>
<keyword evidence="2" id="KW-0812">Transmembrane</keyword>
<dbReference type="InParanoid" id="A0A067MEQ3"/>
<gene>
    <name evidence="3" type="ORF">BOTBODRAFT_500852</name>
</gene>
<evidence type="ECO:0000256" key="1">
    <source>
        <dbReference type="SAM" id="MobiDB-lite"/>
    </source>
</evidence>
<feature type="transmembrane region" description="Helical" evidence="2">
    <location>
        <begin position="108"/>
        <end position="126"/>
    </location>
</feature>
<dbReference type="OrthoDB" id="63581at2759"/>
<protein>
    <recommendedName>
        <fullName evidence="5">VanZ-like domain-containing protein</fullName>
    </recommendedName>
</protein>
<evidence type="ECO:0000256" key="2">
    <source>
        <dbReference type="SAM" id="Phobius"/>
    </source>
</evidence>
<dbReference type="PANTHER" id="PTHR28008:SF1">
    <property type="entry name" value="DOMAIN PROTEIN, PUTATIVE (AFU_ORTHOLOGUE AFUA_3G10980)-RELATED"/>
    <property type="match status" value="1"/>
</dbReference>
<feature type="transmembrane region" description="Helical" evidence="2">
    <location>
        <begin position="146"/>
        <end position="167"/>
    </location>
</feature>
<feature type="compositionally biased region" description="Polar residues" evidence="1">
    <location>
        <begin position="253"/>
        <end position="264"/>
    </location>
</feature>
<feature type="transmembrane region" description="Helical" evidence="2">
    <location>
        <begin position="48"/>
        <end position="67"/>
    </location>
</feature>
<feature type="region of interest" description="Disordered" evidence="1">
    <location>
        <begin position="185"/>
        <end position="264"/>
    </location>
</feature>
<name>A0A067MEQ3_BOTB1</name>
<dbReference type="Proteomes" id="UP000027195">
    <property type="component" value="Unassembled WGS sequence"/>
</dbReference>
<feature type="compositionally biased region" description="Low complexity" evidence="1">
    <location>
        <begin position="199"/>
        <end position="214"/>
    </location>
</feature>
<keyword evidence="4" id="KW-1185">Reference proteome</keyword>
<proteinExistence type="predicted"/>
<evidence type="ECO:0000313" key="4">
    <source>
        <dbReference type="Proteomes" id="UP000027195"/>
    </source>
</evidence>
<feature type="compositionally biased region" description="Acidic residues" evidence="1">
    <location>
        <begin position="187"/>
        <end position="198"/>
    </location>
</feature>
<keyword evidence="2" id="KW-0472">Membrane</keyword>
<evidence type="ECO:0008006" key="5">
    <source>
        <dbReference type="Google" id="ProtNLM"/>
    </source>
</evidence>
<accession>A0A067MEQ3</accession>